<dbReference type="InterPro" id="IPR022542">
    <property type="entry name" value="FOCAD/RST1_DUF3730"/>
</dbReference>
<dbReference type="InterPro" id="IPR045163">
    <property type="entry name" value="Focadhesin/RST1"/>
</dbReference>
<gene>
    <name evidence="3" type="ORF">FSB_LOCUS18573</name>
</gene>
<evidence type="ECO:0000313" key="3">
    <source>
        <dbReference type="EMBL" id="SPC90691.1"/>
    </source>
</evidence>
<dbReference type="GO" id="GO:0060147">
    <property type="term" value="P:regulation of post-transcriptional gene silencing"/>
    <property type="evidence" value="ECO:0007669"/>
    <property type="project" value="InterPro"/>
</dbReference>
<evidence type="ECO:0008006" key="4">
    <source>
        <dbReference type="Google" id="ProtNLM"/>
    </source>
</evidence>
<dbReference type="PANTHER" id="PTHR16212">
    <property type="entry name" value="FOCADHESIN FAMILY MEMBER"/>
    <property type="match status" value="1"/>
</dbReference>
<dbReference type="InterPro" id="IPR016024">
    <property type="entry name" value="ARM-type_fold"/>
</dbReference>
<protein>
    <recommendedName>
        <fullName evidence="4">Reverse transcriptase zinc-binding domain-containing protein</fullName>
    </recommendedName>
</protein>
<evidence type="ECO:0000259" key="1">
    <source>
        <dbReference type="Pfam" id="PF12530"/>
    </source>
</evidence>
<accession>A0A2N9FUV0</accession>
<dbReference type="Pfam" id="PF12530">
    <property type="entry name" value="DUF3730"/>
    <property type="match status" value="1"/>
</dbReference>
<reference evidence="3" key="1">
    <citation type="submission" date="2018-02" db="EMBL/GenBank/DDBJ databases">
        <authorList>
            <person name="Cohen D.B."/>
            <person name="Kent A.D."/>
        </authorList>
    </citation>
    <scope>NUCLEOTIDE SEQUENCE</scope>
</reference>
<feature type="domain" description="DUF3730" evidence="1">
    <location>
        <begin position="82"/>
        <end position="361"/>
    </location>
</feature>
<sequence>MDSYAPLLERTRVPQPSLQKFAVISIFSKLRSAPKHLDSESEPGRDAISQCLHSASPPVVDQSVRELCRLVTNSHFDISRALLELQSALEGSDPNFVRLFVKAIGFLVRTEFQKSNGEWRFTSTETHPFVKVLLCRPEVQDELVQQVLLFIAQNKRLGVVEVCEFLRPFLNYSILRIPFSDSSSTLFARHLISSMASLCCSFPIGAMPVLKLLMECIKYLPRKNSEAFRNNTYFVECVVDAYIMILRNLAGRGLMINEAQLRGVELLEIILSLCTYHLRHSGGNEPMLELAKRLLFVQKDLGLQYVPEYSSVILSIFVILIQSELEHEQLSILKIFHFLLKWKRENEYDIDKTAYVLSEELLFIFPVISLVSSPSKCVKGAATDLLVALEKLLVKTLVAPTNELAMKGGFPPLSTPGSIAFRLLQHLWFQDQYSLSGFFFLNFASGRKADGKEMLNLPRSWASQLRDYSLYIVDKRKSSLPLSQSQELFVTEMPLFLSAVAGVLVMHQSLGSAAVDSLAAIGVMDPKVGVPLLLAILFYSNIFTRNDIISHDMLLKVLGVLPSLASHSVMIPLIVQTILPMLHKDAKPVVDDGLWWSLKTNGIFDVRSYYSSLRESPDIAFPWKCIWCTKAPRRACFFVWTAAWNKILTCDNLRKRGYNLPSWCCMCCCNGESVDHLLLHCPIAGGLWSWIFQTFGVHWVLPGTVTALLFSWWNGLGRHSSDIWNTVPACLMWTIWEERNHRTFEDVSKLDSHLLEGFILTLFDWSRAWGFSTSTSIPDFISSLSLISHDVYS</sequence>
<dbReference type="InterPro" id="IPR026960">
    <property type="entry name" value="RVT-Znf"/>
</dbReference>
<dbReference type="AlphaFoldDB" id="A0A2N9FUV0"/>
<evidence type="ECO:0000259" key="2">
    <source>
        <dbReference type="Pfam" id="PF13966"/>
    </source>
</evidence>
<name>A0A2N9FUV0_FAGSY</name>
<dbReference type="PANTHER" id="PTHR16212:SF4">
    <property type="entry name" value="FOCADHESIN"/>
    <property type="match status" value="1"/>
</dbReference>
<organism evidence="3">
    <name type="scientific">Fagus sylvatica</name>
    <name type="common">Beechnut</name>
    <dbReference type="NCBI Taxonomy" id="28930"/>
    <lineage>
        <taxon>Eukaryota</taxon>
        <taxon>Viridiplantae</taxon>
        <taxon>Streptophyta</taxon>
        <taxon>Embryophyta</taxon>
        <taxon>Tracheophyta</taxon>
        <taxon>Spermatophyta</taxon>
        <taxon>Magnoliopsida</taxon>
        <taxon>eudicotyledons</taxon>
        <taxon>Gunneridae</taxon>
        <taxon>Pentapetalae</taxon>
        <taxon>rosids</taxon>
        <taxon>fabids</taxon>
        <taxon>Fagales</taxon>
        <taxon>Fagaceae</taxon>
        <taxon>Fagus</taxon>
    </lineage>
</organism>
<feature type="domain" description="Reverse transcriptase zinc-binding" evidence="2">
    <location>
        <begin position="604"/>
        <end position="688"/>
    </location>
</feature>
<dbReference type="EMBL" id="OIVN01001169">
    <property type="protein sequence ID" value="SPC90691.1"/>
    <property type="molecule type" value="Genomic_DNA"/>
</dbReference>
<dbReference type="SUPFAM" id="SSF48371">
    <property type="entry name" value="ARM repeat"/>
    <property type="match status" value="1"/>
</dbReference>
<proteinExistence type="predicted"/>
<dbReference type="Pfam" id="PF13966">
    <property type="entry name" value="zf-RVT"/>
    <property type="match status" value="1"/>
</dbReference>